<evidence type="ECO:0000256" key="1">
    <source>
        <dbReference type="ARBA" id="ARBA00022679"/>
    </source>
</evidence>
<evidence type="ECO:0000256" key="2">
    <source>
        <dbReference type="ARBA" id="ARBA00022695"/>
    </source>
</evidence>
<keyword evidence="6" id="KW-0547">Nucleotide-binding</keyword>
<dbReference type="GO" id="GO:0003677">
    <property type="term" value="F:DNA binding"/>
    <property type="evidence" value="ECO:0007669"/>
    <property type="project" value="UniProtKB-KW"/>
</dbReference>
<accession>A0AAD9YXY3</accession>
<organism evidence="13 14">
    <name type="scientific">Lepraria neglecta</name>
    <dbReference type="NCBI Taxonomy" id="209136"/>
    <lineage>
        <taxon>Eukaryota</taxon>
        <taxon>Fungi</taxon>
        <taxon>Dikarya</taxon>
        <taxon>Ascomycota</taxon>
        <taxon>Pezizomycotina</taxon>
        <taxon>Lecanoromycetes</taxon>
        <taxon>OSLEUM clade</taxon>
        <taxon>Lecanoromycetidae</taxon>
        <taxon>Lecanorales</taxon>
        <taxon>Lecanorineae</taxon>
        <taxon>Stereocaulaceae</taxon>
        <taxon>Lepraria</taxon>
    </lineage>
</organism>
<keyword evidence="7" id="KW-0255">Endonuclease</keyword>
<dbReference type="GO" id="GO:0016779">
    <property type="term" value="F:nucleotidyltransferase activity"/>
    <property type="evidence" value="ECO:0007669"/>
    <property type="project" value="UniProtKB-KW"/>
</dbReference>
<feature type="compositionally biased region" description="Acidic residues" evidence="11">
    <location>
        <begin position="8"/>
        <end position="25"/>
    </location>
</feature>
<dbReference type="GO" id="GO:0000166">
    <property type="term" value="F:nucleotide binding"/>
    <property type="evidence" value="ECO:0007669"/>
    <property type="project" value="UniProtKB-KW"/>
</dbReference>
<feature type="region of interest" description="Disordered" evidence="11">
    <location>
        <begin position="1"/>
        <end position="30"/>
    </location>
</feature>
<dbReference type="AlphaFoldDB" id="A0AAD9YXY3"/>
<comment type="caution">
    <text evidence="13">The sequence shown here is derived from an EMBL/GenBank/DDBJ whole genome shotgun (WGS) entry which is preliminary data.</text>
</comment>
<feature type="domain" description="CRESS-DNA virus Rep endonuclease" evidence="12">
    <location>
        <begin position="34"/>
        <end position="146"/>
    </location>
</feature>
<proteinExistence type="predicted"/>
<keyword evidence="10" id="KW-0238">DNA-binding</keyword>
<dbReference type="GO" id="GO:0046872">
    <property type="term" value="F:metal ion binding"/>
    <property type="evidence" value="ECO:0007669"/>
    <property type="project" value="UniProtKB-KW"/>
</dbReference>
<evidence type="ECO:0000259" key="12">
    <source>
        <dbReference type="PROSITE" id="PS52020"/>
    </source>
</evidence>
<dbReference type="Pfam" id="PF00799">
    <property type="entry name" value="Gemini_AL1"/>
    <property type="match status" value="1"/>
</dbReference>
<evidence type="ECO:0000256" key="7">
    <source>
        <dbReference type="ARBA" id="ARBA00022759"/>
    </source>
</evidence>
<evidence type="ECO:0000256" key="3">
    <source>
        <dbReference type="ARBA" id="ARBA00022705"/>
    </source>
</evidence>
<dbReference type="Gene3D" id="3.40.1310.20">
    <property type="match status" value="1"/>
</dbReference>
<dbReference type="GO" id="GO:0004519">
    <property type="term" value="F:endonuclease activity"/>
    <property type="evidence" value="ECO:0007669"/>
    <property type="project" value="UniProtKB-KW"/>
</dbReference>
<evidence type="ECO:0000256" key="6">
    <source>
        <dbReference type="ARBA" id="ARBA00022741"/>
    </source>
</evidence>
<keyword evidence="14" id="KW-1185">Reference proteome</keyword>
<dbReference type="Proteomes" id="UP001276659">
    <property type="component" value="Unassembled WGS sequence"/>
</dbReference>
<evidence type="ECO:0000256" key="5">
    <source>
        <dbReference type="ARBA" id="ARBA00022723"/>
    </source>
</evidence>
<evidence type="ECO:0000313" key="13">
    <source>
        <dbReference type="EMBL" id="KAK3166742.1"/>
    </source>
</evidence>
<keyword evidence="8" id="KW-0378">Hydrolase</keyword>
<gene>
    <name evidence="13" type="ORF">OEA41_009867</name>
</gene>
<evidence type="ECO:0000256" key="11">
    <source>
        <dbReference type="SAM" id="MobiDB-lite"/>
    </source>
</evidence>
<evidence type="ECO:0000256" key="8">
    <source>
        <dbReference type="ARBA" id="ARBA00022801"/>
    </source>
</evidence>
<dbReference type="PROSITE" id="PS52020">
    <property type="entry name" value="CRESS_DNA_REP"/>
    <property type="match status" value="1"/>
</dbReference>
<evidence type="ECO:0000256" key="4">
    <source>
        <dbReference type="ARBA" id="ARBA00022722"/>
    </source>
</evidence>
<keyword evidence="5" id="KW-0479">Metal-binding</keyword>
<keyword evidence="9" id="KW-0190">Covalent protein-DNA linkage</keyword>
<name>A0AAD9YXY3_9LECA</name>
<keyword evidence="1" id="KW-0808">Transferase</keyword>
<evidence type="ECO:0000256" key="9">
    <source>
        <dbReference type="ARBA" id="ARBA00023124"/>
    </source>
</evidence>
<dbReference type="InterPro" id="IPR049912">
    <property type="entry name" value="CRESS_DNA_REP"/>
</dbReference>
<dbReference type="GO" id="GO:0016787">
    <property type="term" value="F:hydrolase activity"/>
    <property type="evidence" value="ECO:0007669"/>
    <property type="project" value="UniProtKB-KW"/>
</dbReference>
<keyword evidence="4" id="KW-0540">Nuclease</keyword>
<protein>
    <recommendedName>
        <fullName evidence="12">CRESS-DNA virus Rep endonuclease domain-containing protein</fullName>
    </recommendedName>
</protein>
<dbReference type="GO" id="GO:0006260">
    <property type="term" value="P:DNA replication"/>
    <property type="evidence" value="ECO:0007669"/>
    <property type="project" value="UniProtKB-KW"/>
</dbReference>
<keyword evidence="3" id="KW-0235">DNA replication</keyword>
<sequence length="158" mass="18209">MDALGDSITDDEVEEEEERLDEDVKETDSDGRYRFNGKHIYLTWSKSTIESKDEFHQKLKDLLPSKVRLFGGRELHQDGTPHYHVVCSFENKVNYPDAAKKFSIEGDTRAIRFEKPKTRRRVCDFLETAMANCAKDGDTFGERLSLEGATSTTKRARR</sequence>
<dbReference type="SUPFAM" id="SSF55464">
    <property type="entry name" value="Origin of replication-binding domain, RBD-like"/>
    <property type="match status" value="1"/>
</dbReference>
<reference evidence="13" key="1">
    <citation type="submission" date="2022-11" db="EMBL/GenBank/DDBJ databases">
        <title>Chromosomal genome sequence assembly and mating type (MAT) locus characterization of the leprose asexual lichenized fungus Lepraria neglecta (Nyl.) Erichsen.</title>
        <authorList>
            <person name="Allen J.L."/>
            <person name="Pfeffer B."/>
        </authorList>
    </citation>
    <scope>NUCLEOTIDE SEQUENCE</scope>
    <source>
        <strain evidence="13">Allen 5258</strain>
    </source>
</reference>
<dbReference type="EMBL" id="JASNWA010000011">
    <property type="protein sequence ID" value="KAK3166742.1"/>
    <property type="molecule type" value="Genomic_DNA"/>
</dbReference>
<evidence type="ECO:0000313" key="14">
    <source>
        <dbReference type="Proteomes" id="UP001276659"/>
    </source>
</evidence>
<evidence type="ECO:0000256" key="10">
    <source>
        <dbReference type="ARBA" id="ARBA00023125"/>
    </source>
</evidence>
<keyword evidence="2" id="KW-0548">Nucleotidyltransferase</keyword>